<evidence type="ECO:0000313" key="3">
    <source>
        <dbReference type="EMBL" id="MDP9826426.1"/>
    </source>
</evidence>
<name>A0ABT9P1I6_9ACTN</name>
<dbReference type="RefSeq" id="WP_307241192.1">
    <property type="nucleotide sequence ID" value="NZ_JAUSQZ010000001.1"/>
</dbReference>
<keyword evidence="4" id="KW-1185">Reference proteome</keyword>
<organism evidence="3 4">
    <name type="scientific">Kineosporia succinea</name>
    <dbReference type="NCBI Taxonomy" id="84632"/>
    <lineage>
        <taxon>Bacteria</taxon>
        <taxon>Bacillati</taxon>
        <taxon>Actinomycetota</taxon>
        <taxon>Actinomycetes</taxon>
        <taxon>Kineosporiales</taxon>
        <taxon>Kineosporiaceae</taxon>
        <taxon>Kineosporia</taxon>
    </lineage>
</organism>
<evidence type="ECO:0000256" key="1">
    <source>
        <dbReference type="ARBA" id="ARBA00022723"/>
    </source>
</evidence>
<gene>
    <name evidence="3" type="ORF">J2S57_002175</name>
</gene>
<dbReference type="CDD" id="cd00371">
    <property type="entry name" value="HMA"/>
    <property type="match status" value="1"/>
</dbReference>
<dbReference type="InterPro" id="IPR017969">
    <property type="entry name" value="Heavy-metal-associated_CS"/>
</dbReference>
<evidence type="ECO:0000313" key="4">
    <source>
        <dbReference type="Proteomes" id="UP001235712"/>
    </source>
</evidence>
<dbReference type="Proteomes" id="UP001235712">
    <property type="component" value="Unassembled WGS sequence"/>
</dbReference>
<dbReference type="Gene3D" id="3.30.70.100">
    <property type="match status" value="1"/>
</dbReference>
<dbReference type="PROSITE" id="PS50846">
    <property type="entry name" value="HMA_2"/>
    <property type="match status" value="1"/>
</dbReference>
<reference evidence="3 4" key="1">
    <citation type="submission" date="2023-07" db="EMBL/GenBank/DDBJ databases">
        <title>Sequencing the genomes of 1000 actinobacteria strains.</title>
        <authorList>
            <person name="Klenk H.-P."/>
        </authorList>
    </citation>
    <scope>NUCLEOTIDE SEQUENCE [LARGE SCALE GENOMIC DNA]</scope>
    <source>
        <strain evidence="3 4">DSM 44388</strain>
    </source>
</reference>
<comment type="caution">
    <text evidence="3">The sequence shown here is derived from an EMBL/GenBank/DDBJ whole genome shotgun (WGS) entry which is preliminary data.</text>
</comment>
<sequence length="73" mass="7348">MSTTTNIDVTGMTCGHCVSAVTSELSAIPGVTAVEVDLKPEGVTPVVITSESPLDPTAVAAAVDEAGYELEQA</sequence>
<dbReference type="SUPFAM" id="SSF55008">
    <property type="entry name" value="HMA, heavy metal-associated domain"/>
    <property type="match status" value="1"/>
</dbReference>
<dbReference type="EMBL" id="JAUSQZ010000001">
    <property type="protein sequence ID" value="MDP9826426.1"/>
    <property type="molecule type" value="Genomic_DNA"/>
</dbReference>
<protein>
    <submittedName>
        <fullName evidence="3">Copper chaperone CopZ</fullName>
    </submittedName>
</protein>
<feature type="domain" description="HMA" evidence="2">
    <location>
        <begin position="3"/>
        <end position="71"/>
    </location>
</feature>
<keyword evidence="1" id="KW-0479">Metal-binding</keyword>
<accession>A0ABT9P1I6</accession>
<dbReference type="InterPro" id="IPR036163">
    <property type="entry name" value="HMA_dom_sf"/>
</dbReference>
<dbReference type="InterPro" id="IPR006121">
    <property type="entry name" value="HMA_dom"/>
</dbReference>
<dbReference type="Pfam" id="PF00403">
    <property type="entry name" value="HMA"/>
    <property type="match status" value="1"/>
</dbReference>
<proteinExistence type="predicted"/>
<dbReference type="PROSITE" id="PS01047">
    <property type="entry name" value="HMA_1"/>
    <property type="match status" value="1"/>
</dbReference>
<evidence type="ECO:0000259" key="2">
    <source>
        <dbReference type="PROSITE" id="PS50846"/>
    </source>
</evidence>